<dbReference type="Proteomes" id="UP001153148">
    <property type="component" value="Unassembled WGS sequence"/>
</dbReference>
<keyword evidence="3" id="KW-1185">Reference proteome</keyword>
<dbReference type="EMBL" id="CAJPIN010017902">
    <property type="protein sequence ID" value="CAG2061941.1"/>
    <property type="molecule type" value="Genomic_DNA"/>
</dbReference>
<evidence type="ECO:0000313" key="2">
    <source>
        <dbReference type="EMBL" id="CAG2061941.1"/>
    </source>
</evidence>
<organism evidence="2 3">
    <name type="scientific">Timema podura</name>
    <name type="common">Walking stick</name>
    <dbReference type="NCBI Taxonomy" id="61482"/>
    <lineage>
        <taxon>Eukaryota</taxon>
        <taxon>Metazoa</taxon>
        <taxon>Ecdysozoa</taxon>
        <taxon>Arthropoda</taxon>
        <taxon>Hexapoda</taxon>
        <taxon>Insecta</taxon>
        <taxon>Pterygota</taxon>
        <taxon>Neoptera</taxon>
        <taxon>Polyneoptera</taxon>
        <taxon>Phasmatodea</taxon>
        <taxon>Timematodea</taxon>
        <taxon>Timematoidea</taxon>
        <taxon>Timematidae</taxon>
        <taxon>Timema</taxon>
    </lineage>
</organism>
<accession>A0ABN7P6D7</accession>
<evidence type="ECO:0000256" key="1">
    <source>
        <dbReference type="SAM" id="MobiDB-lite"/>
    </source>
</evidence>
<proteinExistence type="predicted"/>
<gene>
    <name evidence="2" type="ORF">TPAB3V08_LOCUS8894</name>
</gene>
<feature type="region of interest" description="Disordered" evidence="1">
    <location>
        <begin position="60"/>
        <end position="81"/>
    </location>
</feature>
<feature type="compositionally biased region" description="Low complexity" evidence="1">
    <location>
        <begin position="69"/>
        <end position="81"/>
    </location>
</feature>
<protein>
    <submittedName>
        <fullName evidence="2">Uncharacterized protein</fullName>
    </submittedName>
</protein>
<reference evidence="2" key="1">
    <citation type="submission" date="2021-03" db="EMBL/GenBank/DDBJ databases">
        <authorList>
            <person name="Tran Van P."/>
        </authorList>
    </citation>
    <scope>NUCLEOTIDE SEQUENCE</scope>
</reference>
<evidence type="ECO:0000313" key="3">
    <source>
        <dbReference type="Proteomes" id="UP001153148"/>
    </source>
</evidence>
<comment type="caution">
    <text evidence="2">The sequence shown here is derived from an EMBL/GenBank/DDBJ whole genome shotgun (WGS) entry which is preliminary data.</text>
</comment>
<name>A0ABN7P6D7_TIMPD</name>
<sequence>MKIKLEKHGQIETGASKITFPASDTASSEIINFGTFDESSQNHERFETLSQIDAMRCTSHKQVSSTDASETSDNRTSSSSNEAGTAKILCKFKQNSLGSHKVWKFDNTITVPQQEWAVLYIQMQLCEQTLGHWLMERNSSRDCVVDIEQCLTIFKQIKS</sequence>